<reference evidence="1 2" key="1">
    <citation type="journal article" date="2022" name="Nat. Ecol. Evol.">
        <title>A masculinizing supergene underlies an exaggerated male reproductive morph in a spider.</title>
        <authorList>
            <person name="Hendrickx F."/>
            <person name="De Corte Z."/>
            <person name="Sonet G."/>
            <person name="Van Belleghem S.M."/>
            <person name="Kostlbacher S."/>
            <person name="Vangestel C."/>
        </authorList>
    </citation>
    <scope>NUCLEOTIDE SEQUENCE [LARGE SCALE GENOMIC DNA]</scope>
    <source>
        <strain evidence="1">W744_W776</strain>
    </source>
</reference>
<comment type="caution">
    <text evidence="1">The sequence shown here is derived from an EMBL/GenBank/DDBJ whole genome shotgun (WGS) entry which is preliminary data.</text>
</comment>
<dbReference type="EMBL" id="JAFNEN010000008">
    <property type="protein sequence ID" value="KAG8201197.1"/>
    <property type="molecule type" value="Genomic_DNA"/>
</dbReference>
<sequence>MPSPPVSHWVRCSSITDTRAISLEEDTTPEPLSPQRGMERATVLFKLCFAMVARKMSGIRVPTRILENK</sequence>
<organism evidence="1 2">
    <name type="scientific">Oedothorax gibbosus</name>
    <dbReference type="NCBI Taxonomy" id="931172"/>
    <lineage>
        <taxon>Eukaryota</taxon>
        <taxon>Metazoa</taxon>
        <taxon>Ecdysozoa</taxon>
        <taxon>Arthropoda</taxon>
        <taxon>Chelicerata</taxon>
        <taxon>Arachnida</taxon>
        <taxon>Araneae</taxon>
        <taxon>Araneomorphae</taxon>
        <taxon>Entelegynae</taxon>
        <taxon>Araneoidea</taxon>
        <taxon>Linyphiidae</taxon>
        <taxon>Erigoninae</taxon>
        <taxon>Oedothorax</taxon>
    </lineage>
</organism>
<dbReference type="Proteomes" id="UP000827092">
    <property type="component" value="Unassembled WGS sequence"/>
</dbReference>
<evidence type="ECO:0000313" key="1">
    <source>
        <dbReference type="EMBL" id="KAG8201197.1"/>
    </source>
</evidence>
<gene>
    <name evidence="1" type="ORF">JTE90_028849</name>
</gene>
<proteinExistence type="predicted"/>
<dbReference type="AlphaFoldDB" id="A0AAV6VZC3"/>
<name>A0AAV6VZC3_9ARAC</name>
<evidence type="ECO:0000313" key="2">
    <source>
        <dbReference type="Proteomes" id="UP000827092"/>
    </source>
</evidence>
<keyword evidence="2" id="KW-1185">Reference proteome</keyword>
<accession>A0AAV6VZC3</accession>
<protein>
    <submittedName>
        <fullName evidence="1">Uncharacterized protein</fullName>
    </submittedName>
</protein>